<dbReference type="AlphaFoldDB" id="A0A1G4KHE6"/>
<dbReference type="InterPro" id="IPR039856">
    <property type="entry name" value="EMC2-like"/>
</dbReference>
<evidence type="ECO:0000256" key="3">
    <source>
        <dbReference type="RuleBase" id="RU367091"/>
    </source>
</evidence>
<keyword evidence="3" id="KW-0472">Membrane</keyword>
<comment type="subunit">
    <text evidence="3">Component of the ER membrane protein complex (EMC).</text>
</comment>
<organism evidence="4 5">
    <name type="scientific">Lachancea nothofagi CBS 11611</name>
    <dbReference type="NCBI Taxonomy" id="1266666"/>
    <lineage>
        <taxon>Eukaryota</taxon>
        <taxon>Fungi</taxon>
        <taxon>Dikarya</taxon>
        <taxon>Ascomycota</taxon>
        <taxon>Saccharomycotina</taxon>
        <taxon>Saccharomycetes</taxon>
        <taxon>Saccharomycetales</taxon>
        <taxon>Saccharomycetaceae</taxon>
        <taxon>Lachancea</taxon>
    </lineage>
</organism>
<name>A0A1G4KHE6_9SACH</name>
<protein>
    <recommendedName>
        <fullName evidence="3">ER membrane protein complex subunit 2</fullName>
    </recommendedName>
</protein>
<dbReference type="Gene3D" id="1.25.40.10">
    <property type="entry name" value="Tetratricopeptide repeat domain"/>
    <property type="match status" value="1"/>
</dbReference>
<dbReference type="OrthoDB" id="124397at2759"/>
<gene>
    <name evidence="4" type="ORF">LANO_0G07030G</name>
</gene>
<comment type="function">
    <text evidence="3">Part of the endoplasmic reticulum membrane protein complex (EMC) that enables the energy-independent insertion into endoplasmic reticulum membranes of newly synthesized membrane proteins.</text>
</comment>
<keyword evidence="5" id="KW-1185">Reference proteome</keyword>
<evidence type="ECO:0000313" key="4">
    <source>
        <dbReference type="EMBL" id="SCV03915.1"/>
    </source>
</evidence>
<dbReference type="InterPro" id="IPR011990">
    <property type="entry name" value="TPR-like_helical_dom_sf"/>
</dbReference>
<proteinExistence type="inferred from homology"/>
<keyword evidence="3" id="KW-0256">Endoplasmic reticulum</keyword>
<dbReference type="SUPFAM" id="SSF48452">
    <property type="entry name" value="TPR-like"/>
    <property type="match status" value="1"/>
</dbReference>
<accession>A0A1G4KHE6</accession>
<evidence type="ECO:0000313" key="5">
    <source>
        <dbReference type="Proteomes" id="UP000189911"/>
    </source>
</evidence>
<comment type="similarity">
    <text evidence="3">Belongs to the EMC2 family.</text>
</comment>
<sequence length="284" mass="32624">MDILKNRYLAIHSTKHYTQISPEEVITLWTQLKAFLGASDSSMTEIEYMSMTHMLFDLSIYVSKDVEAETIYNTFRDRFGANSPYLFVMRASLMQVNEGDRKAEDYLTKLLSEYLELETDIVGYPLVSKKLLAVQRKSLPREKYMAKLLDLTEKFPVDAEIWYALALEYATLGQLEEAAYCLEEVLCISPFNYIVFAHLSELLYYRASKDSKNREALLQQSLNNALRSVELSETFVKGWAFAGMTSKLLSKSKLLTLSKVKLEEITRRGNETDKATAKKILVHL</sequence>
<comment type="subcellular location">
    <subcellularLocation>
        <location evidence="3">Endoplasmic reticulum membrane</location>
        <topology evidence="3">Peripheral membrane protein</topology>
        <orientation evidence="3">Cytoplasmic side</orientation>
    </subcellularLocation>
</comment>
<dbReference type="Proteomes" id="UP000189911">
    <property type="component" value="Chromosome G"/>
</dbReference>
<feature type="repeat" description="TPR" evidence="2">
    <location>
        <begin position="159"/>
        <end position="192"/>
    </location>
</feature>
<evidence type="ECO:0000256" key="2">
    <source>
        <dbReference type="PROSITE-ProRule" id="PRU00339"/>
    </source>
</evidence>
<reference evidence="5" key="1">
    <citation type="submission" date="2016-03" db="EMBL/GenBank/DDBJ databases">
        <authorList>
            <person name="Devillers Hugo."/>
        </authorList>
    </citation>
    <scope>NUCLEOTIDE SEQUENCE [LARGE SCALE GENOMIC DNA]</scope>
</reference>
<keyword evidence="1 2" id="KW-0802">TPR repeat</keyword>
<dbReference type="InterPro" id="IPR019734">
    <property type="entry name" value="TPR_rpt"/>
</dbReference>
<dbReference type="GO" id="GO:0072546">
    <property type="term" value="C:EMC complex"/>
    <property type="evidence" value="ECO:0007669"/>
    <property type="project" value="UniProtKB-UniRule"/>
</dbReference>
<dbReference type="PROSITE" id="PS50005">
    <property type="entry name" value="TPR"/>
    <property type="match status" value="1"/>
</dbReference>
<evidence type="ECO:0000256" key="1">
    <source>
        <dbReference type="ARBA" id="ARBA00022803"/>
    </source>
</evidence>
<dbReference type="PANTHER" id="PTHR12760">
    <property type="entry name" value="TETRATRICOPEPTIDE REPEAT PROTEIN"/>
    <property type="match status" value="1"/>
</dbReference>
<dbReference type="EMBL" id="LT598453">
    <property type="protein sequence ID" value="SCV03915.1"/>
    <property type="molecule type" value="Genomic_DNA"/>
</dbReference>